<proteinExistence type="predicted"/>
<organism evidence="1 2">
    <name type="scientific">Dibothriocephalus latus</name>
    <name type="common">Fish tapeworm</name>
    <name type="synonym">Diphyllobothrium latum</name>
    <dbReference type="NCBI Taxonomy" id="60516"/>
    <lineage>
        <taxon>Eukaryota</taxon>
        <taxon>Metazoa</taxon>
        <taxon>Spiralia</taxon>
        <taxon>Lophotrochozoa</taxon>
        <taxon>Platyhelminthes</taxon>
        <taxon>Cestoda</taxon>
        <taxon>Eucestoda</taxon>
        <taxon>Diphyllobothriidea</taxon>
        <taxon>Diphyllobothriidae</taxon>
        <taxon>Dibothriocephalus</taxon>
    </lineage>
</organism>
<keyword evidence="2" id="KW-1185">Reference proteome</keyword>
<dbReference type="PANTHER" id="PTHR10217:SF435">
    <property type="entry name" value="POTASSIUM VOLTAGE-GATED CHANNEL PROTEIN EAG"/>
    <property type="match status" value="1"/>
</dbReference>
<dbReference type="GO" id="GO:0042391">
    <property type="term" value="P:regulation of membrane potential"/>
    <property type="evidence" value="ECO:0007669"/>
    <property type="project" value="TreeGrafter"/>
</dbReference>
<sequence>MYAARSRYHDMMGSVKDFIKTHNVPQDLAERVIDYVTSTWAITKGIDTAKVDFRQVIYTFSAPFQLTVIIIYDVPTVYSNKRVVVF</sequence>
<dbReference type="GO" id="GO:0005249">
    <property type="term" value="F:voltage-gated potassium channel activity"/>
    <property type="evidence" value="ECO:0007669"/>
    <property type="project" value="TreeGrafter"/>
</dbReference>
<name>A0A3P7LT42_DIBLA</name>
<gene>
    <name evidence="1" type="ORF">DILT_LOCUS5222</name>
</gene>
<dbReference type="GO" id="GO:0008076">
    <property type="term" value="C:voltage-gated potassium channel complex"/>
    <property type="evidence" value="ECO:0007669"/>
    <property type="project" value="TreeGrafter"/>
</dbReference>
<dbReference type="Proteomes" id="UP000281553">
    <property type="component" value="Unassembled WGS sequence"/>
</dbReference>
<dbReference type="EMBL" id="UYRU01046959">
    <property type="protein sequence ID" value="VDN09391.1"/>
    <property type="molecule type" value="Genomic_DNA"/>
</dbReference>
<dbReference type="InterPro" id="IPR050818">
    <property type="entry name" value="KCNH_animal-type"/>
</dbReference>
<reference evidence="1 2" key="1">
    <citation type="submission" date="2018-11" db="EMBL/GenBank/DDBJ databases">
        <authorList>
            <consortium name="Pathogen Informatics"/>
        </authorList>
    </citation>
    <scope>NUCLEOTIDE SEQUENCE [LARGE SCALE GENOMIC DNA]</scope>
</reference>
<dbReference type="PANTHER" id="PTHR10217">
    <property type="entry name" value="VOLTAGE AND LIGAND GATED POTASSIUM CHANNEL"/>
    <property type="match status" value="1"/>
</dbReference>
<dbReference type="FunFam" id="1.10.1200.260:FF:000003">
    <property type="entry name" value="Potassium voltage-gated channel subfamily H member 1"/>
    <property type="match status" value="1"/>
</dbReference>
<dbReference type="Gene3D" id="1.10.1200.260">
    <property type="match status" value="1"/>
</dbReference>
<dbReference type="AlphaFoldDB" id="A0A3P7LT42"/>
<dbReference type="OrthoDB" id="447251at2759"/>
<evidence type="ECO:0000313" key="1">
    <source>
        <dbReference type="EMBL" id="VDN09391.1"/>
    </source>
</evidence>
<accession>A0A3P7LT42</accession>
<protein>
    <submittedName>
        <fullName evidence="1">Uncharacterized protein</fullName>
    </submittedName>
</protein>
<evidence type="ECO:0000313" key="2">
    <source>
        <dbReference type="Proteomes" id="UP000281553"/>
    </source>
</evidence>